<evidence type="ECO:0000256" key="1">
    <source>
        <dbReference type="ARBA" id="ARBA00022605"/>
    </source>
</evidence>
<dbReference type="Pfam" id="PF01959">
    <property type="entry name" value="DHQS"/>
    <property type="match status" value="1"/>
</dbReference>
<keyword evidence="1 5" id="KW-0028">Amino-acid biosynthesis</keyword>
<sequence length="384" mass="41412">MKEVWYKADEGDWEDRLPLITAAIESGVDYVLVDGDEVGKVRELGEVGVAAFVSENDVGGTGGGDGKPDVAVVGKGGEGDGTVEFPPDMSGSSDLTTVRRIEDNETGSYVEIDGKGYERLAAEAGGYADYVVVVGEDWRIIPLENLIADLQDEDARIVAGVGSAEEAKTAFETMETGADGVLLDTDDPGEIKETVRERDRFESEELELVDATVTAVEPTEMGDRVCVDTATLMEHGEGMLVGSMSSGLFLVHAEVAESPYVASRPFRVNAGAVHAYIRVPGGGTKYLSELEAGDEVLVVNEDGETREALVGRSKIEKRPMFLVEAEYEGERYRTLLQNAETIRLVTPDGTVSVTELEEGDEVRLYVEEGGRHFGTKVEESVVEK</sequence>
<dbReference type="EMBL" id="RKLV01000013">
    <property type="protein sequence ID" value="MCX2819875.1"/>
    <property type="molecule type" value="Genomic_DNA"/>
</dbReference>
<keyword evidence="3 5" id="KW-0520">NAD</keyword>
<comment type="similarity">
    <text evidence="5">Belongs to the archaeal-type DHQ synthase family.</text>
</comment>
<organism evidence="8 9">
    <name type="scientific">Halorutilus salinus</name>
    <dbReference type="NCBI Taxonomy" id="2487751"/>
    <lineage>
        <taxon>Archaea</taxon>
        <taxon>Methanobacteriati</taxon>
        <taxon>Methanobacteriota</taxon>
        <taxon>Stenosarchaea group</taxon>
        <taxon>Halobacteria</taxon>
        <taxon>Halorutilales</taxon>
        <taxon>Halorutilaceae</taxon>
        <taxon>Halorutilus</taxon>
    </lineage>
</organism>
<dbReference type="AlphaFoldDB" id="A0A9Q4GIH4"/>
<dbReference type="GO" id="GO:0003856">
    <property type="term" value="F:3-dehydroquinate synthase activity"/>
    <property type="evidence" value="ECO:0007669"/>
    <property type="project" value="InterPro"/>
</dbReference>
<dbReference type="PANTHER" id="PTHR33563">
    <property type="match status" value="1"/>
</dbReference>
<evidence type="ECO:0000259" key="7">
    <source>
        <dbReference type="Pfam" id="PF26558"/>
    </source>
</evidence>
<comment type="caution">
    <text evidence="8">The sequence shown here is derived from an EMBL/GenBank/DDBJ whole genome shotgun (WGS) entry which is preliminary data.</text>
</comment>
<dbReference type="GO" id="GO:0051287">
    <property type="term" value="F:NAD binding"/>
    <property type="evidence" value="ECO:0007669"/>
    <property type="project" value="UniProtKB-UniRule"/>
</dbReference>
<dbReference type="EC" id="1.4.1.24" evidence="5"/>
<dbReference type="PANTHER" id="PTHR33563:SF1">
    <property type="entry name" value="3-DEHYDROQUINATE SYNTHASE"/>
    <property type="match status" value="1"/>
</dbReference>
<protein>
    <recommendedName>
        <fullName evidence="5">3-dehydroquinate synthase</fullName>
        <shortName evidence="5">DHQ synthase</shortName>
        <ecNumber evidence="5">1.4.1.24</ecNumber>
    </recommendedName>
    <alternativeName>
        <fullName evidence="5">3-dehydroquinate synthase II</fullName>
    </alternativeName>
</protein>
<proteinExistence type="inferred from homology"/>
<dbReference type="HAMAP" id="MF_01244">
    <property type="entry name" value="Arch_DHQ_synthase"/>
    <property type="match status" value="1"/>
</dbReference>
<dbReference type="RefSeq" id="WP_266088524.1">
    <property type="nucleotide sequence ID" value="NZ_RKLV01000013.1"/>
</dbReference>
<dbReference type="GO" id="GO:0102042">
    <property type="term" value="F:dehydroquinate synthase activity"/>
    <property type="evidence" value="ECO:0007669"/>
    <property type="project" value="UniProtKB-EC"/>
</dbReference>
<name>A0A9Q4GIH4_9EURY</name>
<evidence type="ECO:0000256" key="2">
    <source>
        <dbReference type="ARBA" id="ARBA00023002"/>
    </source>
</evidence>
<reference evidence="8" key="1">
    <citation type="submission" date="2022-09" db="EMBL/GenBank/DDBJ databases">
        <title>Haloadaptaus new haloarchaeum isolated from saline soil.</title>
        <authorList>
            <person name="Duran-Viseras A."/>
            <person name="Sanchez-Porro C."/>
            <person name="Ventosa A."/>
        </authorList>
    </citation>
    <scope>NUCLEOTIDE SEQUENCE</scope>
    <source>
        <strain evidence="8">F3-133</strain>
    </source>
</reference>
<feature type="domain" description="3-dehydroquinate synthase C-terminal" evidence="7">
    <location>
        <begin position="211"/>
        <end position="384"/>
    </location>
</feature>
<keyword evidence="9" id="KW-1185">Reference proteome</keyword>
<dbReference type="GO" id="GO:0008652">
    <property type="term" value="P:amino acid biosynthetic process"/>
    <property type="evidence" value="ECO:0007669"/>
    <property type="project" value="UniProtKB-KW"/>
</dbReference>
<evidence type="ECO:0000259" key="6">
    <source>
        <dbReference type="Pfam" id="PF01959"/>
    </source>
</evidence>
<evidence type="ECO:0000256" key="3">
    <source>
        <dbReference type="ARBA" id="ARBA00023027"/>
    </source>
</evidence>
<keyword evidence="4 5" id="KW-0057">Aromatic amino acid biosynthesis</keyword>
<dbReference type="InterPro" id="IPR002812">
    <property type="entry name" value="DHQS"/>
</dbReference>
<gene>
    <name evidence="5" type="primary">aroB'</name>
    <name evidence="8" type="ORF">EGH25_10985</name>
</gene>
<dbReference type="NCBIfam" id="NF002626">
    <property type="entry name" value="PRK02290.1-4"/>
    <property type="match status" value="1"/>
</dbReference>
<dbReference type="Proteomes" id="UP001149411">
    <property type="component" value="Unassembled WGS sequence"/>
</dbReference>
<evidence type="ECO:0000256" key="5">
    <source>
        <dbReference type="HAMAP-Rule" id="MF_01244"/>
    </source>
</evidence>
<dbReference type="InterPro" id="IPR056179">
    <property type="entry name" value="DHQS_C"/>
</dbReference>
<keyword evidence="2 5" id="KW-0560">Oxidoreductase</keyword>
<dbReference type="PIRSF" id="PIRSF006655">
    <property type="entry name" value="DHQ_synth"/>
    <property type="match status" value="1"/>
</dbReference>
<evidence type="ECO:0000256" key="4">
    <source>
        <dbReference type="ARBA" id="ARBA00023141"/>
    </source>
</evidence>
<dbReference type="Pfam" id="PF26558">
    <property type="entry name" value="DHQS_2nd"/>
    <property type="match status" value="1"/>
</dbReference>
<comment type="function">
    <text evidence="5">Catalyzes the oxidative deamination and cyclization of 2-amino-3,7-dideoxy-D-threo-hept-6-ulosonic acid (ADH) to yield 3-dehydroquinate (DHQ), which is fed into the canonical shikimic pathway of aromatic amino acid biosynthesis.</text>
</comment>
<dbReference type="GO" id="GO:0009073">
    <property type="term" value="P:aromatic amino acid family biosynthetic process"/>
    <property type="evidence" value="ECO:0007669"/>
    <property type="project" value="UniProtKB-UniRule"/>
</dbReference>
<evidence type="ECO:0000313" key="9">
    <source>
        <dbReference type="Proteomes" id="UP001149411"/>
    </source>
</evidence>
<comment type="catalytic activity">
    <reaction evidence="5">
        <text>2-amino-2,3,7-trideoxy-D-lyxo-hept-6-ulosonate + NAD(+) + H2O = 3-dehydroquinate + NH4(+) + NADH + H(+)</text>
        <dbReference type="Rhea" id="RHEA:25956"/>
        <dbReference type="ChEBI" id="CHEBI:15377"/>
        <dbReference type="ChEBI" id="CHEBI:15378"/>
        <dbReference type="ChEBI" id="CHEBI:28938"/>
        <dbReference type="ChEBI" id="CHEBI:32364"/>
        <dbReference type="ChEBI" id="CHEBI:57540"/>
        <dbReference type="ChEBI" id="CHEBI:57945"/>
        <dbReference type="ChEBI" id="CHEBI:58859"/>
        <dbReference type="EC" id="1.4.1.24"/>
    </reaction>
</comment>
<accession>A0A9Q4GIH4</accession>
<evidence type="ECO:0000313" key="8">
    <source>
        <dbReference type="EMBL" id="MCX2819875.1"/>
    </source>
</evidence>
<feature type="domain" description="3-dehydroquinate synthase N-terminal" evidence="6">
    <location>
        <begin position="1"/>
        <end position="195"/>
    </location>
</feature>
<dbReference type="InterPro" id="IPR030960">
    <property type="entry name" value="DHQS/DOIS_N"/>
</dbReference>